<keyword evidence="1" id="KW-0472">Membrane</keyword>
<dbReference type="InterPro" id="IPR037524">
    <property type="entry name" value="PA14/GLEYA"/>
</dbReference>
<evidence type="ECO:0000313" key="3">
    <source>
        <dbReference type="EMBL" id="QHU34454.1"/>
    </source>
</evidence>
<accession>A0A6C0LXY8</accession>
<feature type="transmembrane region" description="Helical" evidence="1">
    <location>
        <begin position="1278"/>
        <end position="1296"/>
    </location>
</feature>
<proteinExistence type="predicted"/>
<dbReference type="Gene3D" id="3.90.182.10">
    <property type="entry name" value="Toxin - Anthrax Protective Antigen,domain 1"/>
    <property type="match status" value="1"/>
</dbReference>
<keyword evidence="1" id="KW-0812">Transmembrane</keyword>
<feature type="domain" description="PA14" evidence="2">
    <location>
        <begin position="300"/>
        <end position="446"/>
    </location>
</feature>
<name>A0A6C0LXY8_9ZZZZ</name>
<organism evidence="3">
    <name type="scientific">viral metagenome</name>
    <dbReference type="NCBI Taxonomy" id="1070528"/>
    <lineage>
        <taxon>unclassified sequences</taxon>
        <taxon>metagenomes</taxon>
        <taxon>organismal metagenomes</taxon>
    </lineage>
</organism>
<dbReference type="Gene3D" id="2.60.120.260">
    <property type="entry name" value="Galactose-binding domain-like"/>
    <property type="match status" value="1"/>
</dbReference>
<evidence type="ECO:0000256" key="1">
    <source>
        <dbReference type="SAM" id="Phobius"/>
    </source>
</evidence>
<sequence>MAYNDKQNSPDGFMSLNNTNYNSIICEQGKLLDNQRNKFENNVREGFTSSVVEGFHEEIPSRIGDEIQEMNGWMKREFSELDNIQEGYVKEGKKYNRSDEKFGVKSRNYLTRTTKDNNFNGKTIKFKDGEIGYVTKQGFLRDYDPETYAKVGDMNKCGGKLIETEISRGDFLKSDSQKLGPKMLLNKSDIHTIRFKQNGQYFHVSEIEALDDQNQNVFIPKDKNAEVSFYCKFDINENEYKSSSDNYNLFLTYNGADISEGNSIPVTTFPEIKGGPEPISFSSETSYDFVGIKRASKHGKDVQGMRMMYFEMKNSSGFNKGVYWGDVHNIGDINFNWGSGKIIGNRTDLVGIHINGYIKSPVTGTINLYSDSDDGQGFWWNGTKLWDGLNLGHGRTDAGRYFANVEVTEGKYYLFDHKWREGVGGANLRLFWTLPGKGRTIIPANYFTIGGNGGESKRIVLSKTFTNVKNVVNGFRIEHGENKLSLTGRIEVWLKPKNVSWSYSNGMQYLDSSNDPYKVIKISDKVKVSIPPHNPFIVSATISTGHAYSGFPHFPLDGNKNNDWPNSVHSATTKNIVYDIVIDREMADIEKIRIRNRADCCQDRLNGTRMQLLDGEGKLIKEFRLDASQEQTYMLNNEPRGTSCGSEGKNVMVTKIGEIGDAEYVGCYKDTGNRRMKWEGKWGTYEDCKQYAIDNKSPYFALQASNPNKDVHACMIGKDLNKAISYGEKSGKCPDRPYSKSFGPVGSGWTNAIYALDKTNYEKVNEKVKNISDTIDTSTGGSLADCMNKCEENGECSAFEYDAKVITKSGLPELKLGSNNSGSSVRINNRNIDKYLELGTYEFNLTLKIQKNNSGWRNVFHHGNSNGERAPALWIYPNVATSGAWKMHFRIRTNRNTNDGFNFVIPKQYQSLNKKLRLRLVIDNTYTSEDYFIMKTWVNGVASGSQQISGKIDLLKGRSFFIKDPWYNRSGYVVKDLVLKDTYGKQDVGKCDLKETDEVTTSNNNSSDVYNKLVSRPFKHGIGNLGKIGYIDEKGILHKYPNKMVSTENMWEMKMGVDSPGNDIKSMTTNGIEEARDYANKNPNIAGFVRHTDGRTWFKGKNMWPFNPNGRQRYYRSAQLHYKKKTFRNNDTCTNDVEEITTTMWGNYNKGSDMGMNTKCGISKYTDNVNRRKNISTSKLNDLNDESVEKITKISQRRAMIGPFIKDANKTIGGLTDETEQNVQQSSDLLGIDREDREGREGREGMADMADMDRVYNYDISPGLPEFQEIAEMKDTTSALLGILGIAGVIMGASYMKK</sequence>
<protein>
    <recommendedName>
        <fullName evidence="2">PA14 domain-containing protein</fullName>
    </recommendedName>
</protein>
<evidence type="ECO:0000259" key="2">
    <source>
        <dbReference type="PROSITE" id="PS51820"/>
    </source>
</evidence>
<dbReference type="SUPFAM" id="SSF56988">
    <property type="entry name" value="Anthrax protective antigen"/>
    <property type="match status" value="1"/>
</dbReference>
<dbReference type="EMBL" id="MN740571">
    <property type="protein sequence ID" value="QHU34454.1"/>
    <property type="molecule type" value="Genomic_DNA"/>
</dbReference>
<reference evidence="3" key="1">
    <citation type="journal article" date="2020" name="Nature">
        <title>Giant virus diversity and host interactions through global metagenomics.</title>
        <authorList>
            <person name="Schulz F."/>
            <person name="Roux S."/>
            <person name="Paez-Espino D."/>
            <person name="Jungbluth S."/>
            <person name="Walsh D.A."/>
            <person name="Denef V.J."/>
            <person name="McMahon K.D."/>
            <person name="Konstantinidis K.T."/>
            <person name="Eloe-Fadrosh E.A."/>
            <person name="Kyrpides N.C."/>
            <person name="Woyke T."/>
        </authorList>
    </citation>
    <scope>NUCLEOTIDE SEQUENCE</scope>
    <source>
        <strain evidence="3">GVMAG-S-1016713-123</strain>
    </source>
</reference>
<keyword evidence="1" id="KW-1133">Transmembrane helix</keyword>
<dbReference type="PROSITE" id="PS51820">
    <property type="entry name" value="PA14"/>
    <property type="match status" value="1"/>
</dbReference>